<dbReference type="InterPro" id="IPR051043">
    <property type="entry name" value="Sulfatase_Mod_Factor_Kinase"/>
</dbReference>
<evidence type="ECO:0000313" key="4">
    <source>
        <dbReference type="Proteomes" id="UP000217507"/>
    </source>
</evidence>
<evidence type="ECO:0000256" key="1">
    <source>
        <dbReference type="SAM" id="Phobius"/>
    </source>
</evidence>
<dbReference type="Gene3D" id="3.90.1580.10">
    <property type="entry name" value="paralog of FGE (formylglycine-generating enzyme)"/>
    <property type="match status" value="1"/>
</dbReference>
<dbReference type="PANTHER" id="PTHR23150:SF19">
    <property type="entry name" value="FORMYLGLYCINE-GENERATING ENZYME"/>
    <property type="match status" value="1"/>
</dbReference>
<keyword evidence="1" id="KW-1133">Transmembrane helix</keyword>
<gene>
    <name evidence="3" type="ORF">NIES23_61960</name>
</gene>
<feature type="transmembrane region" description="Helical" evidence="1">
    <location>
        <begin position="39"/>
        <end position="59"/>
    </location>
</feature>
<keyword evidence="1" id="KW-0812">Transmembrane</keyword>
<dbReference type="SUPFAM" id="SSF56436">
    <property type="entry name" value="C-type lectin-like"/>
    <property type="match status" value="1"/>
</dbReference>
<dbReference type="Proteomes" id="UP000217507">
    <property type="component" value="Plasmid Plasmid3 dna"/>
</dbReference>
<dbReference type="InterPro" id="IPR005532">
    <property type="entry name" value="SUMF_dom"/>
</dbReference>
<evidence type="ECO:0000313" key="3">
    <source>
        <dbReference type="EMBL" id="BAY73368.1"/>
    </source>
</evidence>
<geneLocation type="plasmid" evidence="3">
    <name>plasmid3</name>
</geneLocation>
<dbReference type="GO" id="GO:0004674">
    <property type="term" value="F:protein serine/threonine kinase activity"/>
    <property type="evidence" value="ECO:0007669"/>
    <property type="project" value="UniProtKB-KW"/>
</dbReference>
<keyword evidence="3" id="KW-0418">Kinase</keyword>
<dbReference type="GO" id="GO:0120147">
    <property type="term" value="F:formylglycine-generating oxidase activity"/>
    <property type="evidence" value="ECO:0007669"/>
    <property type="project" value="TreeGrafter"/>
</dbReference>
<keyword evidence="1" id="KW-0472">Membrane</keyword>
<organism evidence="3 4">
    <name type="scientific">Trichormus variabilis NIES-23</name>
    <dbReference type="NCBI Taxonomy" id="1973479"/>
    <lineage>
        <taxon>Bacteria</taxon>
        <taxon>Bacillati</taxon>
        <taxon>Cyanobacteriota</taxon>
        <taxon>Cyanophyceae</taxon>
        <taxon>Nostocales</taxon>
        <taxon>Nostocaceae</taxon>
        <taxon>Trichormus</taxon>
    </lineage>
</organism>
<dbReference type="Pfam" id="PF03781">
    <property type="entry name" value="FGE-sulfatase"/>
    <property type="match status" value="1"/>
</dbReference>
<dbReference type="PANTHER" id="PTHR23150">
    <property type="entry name" value="SULFATASE MODIFYING FACTOR 1, 2"/>
    <property type="match status" value="1"/>
</dbReference>
<dbReference type="InterPro" id="IPR042095">
    <property type="entry name" value="SUMF_sf"/>
</dbReference>
<proteinExistence type="predicted"/>
<name>A0A1Z4KWQ8_ANAVA</name>
<reference evidence="3 4" key="1">
    <citation type="submission" date="2017-06" db="EMBL/GenBank/DDBJ databases">
        <title>Genome sequencing of cyanobaciteial culture collection at National Institute for Environmental Studies (NIES).</title>
        <authorList>
            <person name="Hirose Y."/>
            <person name="Shimura Y."/>
            <person name="Fujisawa T."/>
            <person name="Nakamura Y."/>
            <person name="Kawachi M."/>
        </authorList>
    </citation>
    <scope>NUCLEOTIDE SEQUENCE [LARGE SCALE GENOMIC DNA]</scope>
    <source>
        <strain evidence="3 4">NIES-23</strain>
        <plasmid evidence="4">Plasmid Plasmid3 dna</plasmid>
    </source>
</reference>
<dbReference type="EMBL" id="AP018219">
    <property type="protein sequence ID" value="BAY73368.1"/>
    <property type="molecule type" value="Genomic_DNA"/>
</dbReference>
<accession>A0A1Z4KWQ8</accession>
<keyword evidence="3" id="KW-0723">Serine/threonine-protein kinase</keyword>
<protein>
    <submittedName>
        <fullName evidence="3">Serine/threonine protein kinase</fullName>
    </submittedName>
</protein>
<keyword evidence="3" id="KW-0808">Transferase</keyword>
<feature type="domain" description="Sulfatase-modifying factor enzyme-like" evidence="2">
    <location>
        <begin position="117"/>
        <end position="343"/>
    </location>
</feature>
<sequence>MSEQEDLDKVTNSELPNSQFAGSLINSESMSARRKRRQFLQWIAWGGVGVITTVVAHQFTQNHTKQNSTQNNEFSSDALKSFNFKIVRVNAQGKITNTSQHQAQYFAEDLGNGVTLEMVAIPSGSFFMGSPATKQGQDSSEEPMHQVNIPSFFMGKYEVTQAQYQAIMGSNPSHFKGKSRPVEHVSWNDAIEFCKRLSQKTGRSYRLPSEAEWEYACRAGTSTPFYFGETVTGDLVNYNATAIYTSESTGQFRGQTIPVGQFPPNTFGLYDMHGNVWEWCQDTWHDNYNGAPTDGSAWVNATHEQNRLQRGGSWVDFPGVCTCDYRASLNPDGNFFYIGFRVVCDGSAARTFWPFAL</sequence>
<evidence type="ECO:0000259" key="2">
    <source>
        <dbReference type="Pfam" id="PF03781"/>
    </source>
</evidence>
<dbReference type="AlphaFoldDB" id="A0A1Z4KWQ8"/>
<dbReference type="InterPro" id="IPR016187">
    <property type="entry name" value="CTDL_fold"/>
</dbReference>
<keyword evidence="3" id="KW-0614">Plasmid</keyword>